<dbReference type="GO" id="GO:0035145">
    <property type="term" value="C:exon-exon junction complex"/>
    <property type="evidence" value="ECO:0007669"/>
    <property type="project" value="TreeGrafter"/>
</dbReference>
<dbReference type="Proteomes" id="UP000822688">
    <property type="component" value="Chromosome 7"/>
</dbReference>
<dbReference type="GO" id="GO:1903259">
    <property type="term" value="P:exon-exon junction complex disassembly"/>
    <property type="evidence" value="ECO:0007669"/>
    <property type="project" value="InterPro"/>
</dbReference>
<sequence>MAAPAPATATGPDTAVERVIAPSRRPDGSLRKEIRIRAGYTPQDEVAIYQPKGAQLRKGPDVPPGYDPVPSAKPKTKAAKKNEKRKEKKQQDRINIRGYIQLASPNSSDPITAESLRASPSQDYPTRDRASNLSEKLSTLKVSTSSEGQLNLSPEEGGLANVDLEKRIRALRKKIRLAESKQSSAGTTVTPEQADRIVKLEAWRQELQGLEASLASM</sequence>
<dbReference type="PANTHER" id="PTHR22959">
    <property type="entry name" value="PYM PROTEIN"/>
    <property type="match status" value="1"/>
</dbReference>
<comment type="caution">
    <text evidence="3">The sequence shown here is derived from an EMBL/GenBank/DDBJ whole genome shotgun (WGS) entry which is preliminary data.</text>
</comment>
<evidence type="ECO:0000313" key="4">
    <source>
        <dbReference type="Proteomes" id="UP000822688"/>
    </source>
</evidence>
<protein>
    <recommendedName>
        <fullName evidence="2">WIBG Mago-binding domain-containing protein</fullName>
    </recommendedName>
</protein>
<evidence type="ECO:0000259" key="2">
    <source>
        <dbReference type="SMART" id="SM01273"/>
    </source>
</evidence>
<feature type="compositionally biased region" description="Basic and acidic residues" evidence="1">
    <location>
        <begin position="24"/>
        <end position="36"/>
    </location>
</feature>
<name>A0A8T0HD13_CERPU</name>
<dbReference type="Pfam" id="PF09282">
    <property type="entry name" value="Mago-bind"/>
    <property type="match status" value="1"/>
</dbReference>
<dbReference type="PANTHER" id="PTHR22959:SF0">
    <property type="entry name" value="PARTNER OF Y14 AND MAGO"/>
    <property type="match status" value="1"/>
</dbReference>
<evidence type="ECO:0000256" key="1">
    <source>
        <dbReference type="SAM" id="MobiDB-lite"/>
    </source>
</evidence>
<dbReference type="GO" id="GO:0003723">
    <property type="term" value="F:RNA binding"/>
    <property type="evidence" value="ECO:0007669"/>
    <property type="project" value="TreeGrafter"/>
</dbReference>
<feature type="domain" description="WIBG Mago-binding" evidence="2">
    <location>
        <begin position="16"/>
        <end position="42"/>
    </location>
</feature>
<dbReference type="OrthoDB" id="21625at2759"/>
<gene>
    <name evidence="3" type="ORF">KC19_7G181600</name>
</gene>
<reference evidence="3" key="1">
    <citation type="submission" date="2020-06" db="EMBL/GenBank/DDBJ databases">
        <title>WGS assembly of Ceratodon purpureus strain R40.</title>
        <authorList>
            <person name="Carey S.B."/>
            <person name="Jenkins J."/>
            <person name="Shu S."/>
            <person name="Lovell J.T."/>
            <person name="Sreedasyam A."/>
            <person name="Maumus F."/>
            <person name="Tiley G.P."/>
            <person name="Fernandez-Pozo N."/>
            <person name="Barry K."/>
            <person name="Chen C."/>
            <person name="Wang M."/>
            <person name="Lipzen A."/>
            <person name="Daum C."/>
            <person name="Saski C.A."/>
            <person name="Payton A.C."/>
            <person name="Mcbreen J.C."/>
            <person name="Conrad R.E."/>
            <person name="Kollar L.M."/>
            <person name="Olsson S."/>
            <person name="Huttunen S."/>
            <person name="Landis J.B."/>
            <person name="Wickett N.J."/>
            <person name="Johnson M.G."/>
            <person name="Rensing S.A."/>
            <person name="Grimwood J."/>
            <person name="Schmutz J."/>
            <person name="Mcdaniel S.F."/>
        </authorList>
    </citation>
    <scope>NUCLEOTIDE SEQUENCE</scope>
    <source>
        <strain evidence="3">R40</strain>
    </source>
</reference>
<organism evidence="3 4">
    <name type="scientific">Ceratodon purpureus</name>
    <name type="common">Fire moss</name>
    <name type="synonym">Dicranum purpureum</name>
    <dbReference type="NCBI Taxonomy" id="3225"/>
    <lineage>
        <taxon>Eukaryota</taxon>
        <taxon>Viridiplantae</taxon>
        <taxon>Streptophyta</taxon>
        <taxon>Embryophyta</taxon>
        <taxon>Bryophyta</taxon>
        <taxon>Bryophytina</taxon>
        <taxon>Bryopsida</taxon>
        <taxon>Dicranidae</taxon>
        <taxon>Pseudoditrichales</taxon>
        <taxon>Ditrichaceae</taxon>
        <taxon>Ceratodon</taxon>
    </lineage>
</organism>
<dbReference type="SUPFAM" id="SSF101931">
    <property type="entry name" value="Pym (Within the bgcn gene intron protein, WIBG), N-terminal domain"/>
    <property type="match status" value="1"/>
</dbReference>
<accession>A0A8T0HD13</accession>
<feature type="compositionally biased region" description="Basic and acidic residues" evidence="1">
    <location>
        <begin position="80"/>
        <end position="95"/>
    </location>
</feature>
<dbReference type="InterPro" id="IPR015362">
    <property type="entry name" value="WIBG_mago-bd"/>
</dbReference>
<dbReference type="EMBL" id="CM026428">
    <property type="protein sequence ID" value="KAG0568039.1"/>
    <property type="molecule type" value="Genomic_DNA"/>
</dbReference>
<dbReference type="GO" id="GO:0005737">
    <property type="term" value="C:cytoplasm"/>
    <property type="evidence" value="ECO:0007669"/>
    <property type="project" value="TreeGrafter"/>
</dbReference>
<dbReference type="InterPro" id="IPR036348">
    <property type="entry name" value="WIBG_N_sf"/>
</dbReference>
<dbReference type="InterPro" id="IPR039333">
    <property type="entry name" value="PYM1"/>
</dbReference>
<feature type="compositionally biased region" description="Low complexity" evidence="1">
    <location>
        <begin position="1"/>
        <end position="14"/>
    </location>
</feature>
<dbReference type="AlphaFoldDB" id="A0A8T0HD13"/>
<evidence type="ECO:0000313" key="3">
    <source>
        <dbReference type="EMBL" id="KAG0568039.1"/>
    </source>
</evidence>
<dbReference type="SMART" id="SM01273">
    <property type="entry name" value="Mago-bind"/>
    <property type="match status" value="1"/>
</dbReference>
<proteinExistence type="predicted"/>
<keyword evidence="4" id="KW-1185">Reference proteome</keyword>
<feature type="region of interest" description="Disordered" evidence="1">
    <location>
        <begin position="1"/>
        <end position="134"/>
    </location>
</feature>